<dbReference type="InterPro" id="IPR001932">
    <property type="entry name" value="PPM-type_phosphatase-like_dom"/>
</dbReference>
<dbReference type="Gene3D" id="3.60.40.10">
    <property type="entry name" value="PPM-type phosphatase domain"/>
    <property type="match status" value="1"/>
</dbReference>
<name>A0A9D1ELR1_9FIRM</name>
<accession>A0A9D1ELR1</accession>
<dbReference type="EMBL" id="DVHU01000105">
    <property type="protein sequence ID" value="HIR94071.1"/>
    <property type="molecule type" value="Genomic_DNA"/>
</dbReference>
<dbReference type="Proteomes" id="UP000886841">
    <property type="component" value="Unassembled WGS sequence"/>
</dbReference>
<comment type="caution">
    <text evidence="2">The sequence shown here is derived from an EMBL/GenBank/DDBJ whole genome shotgun (WGS) entry which is preliminary data.</text>
</comment>
<reference evidence="2" key="2">
    <citation type="journal article" date="2021" name="PeerJ">
        <title>Extensive microbial diversity within the chicken gut microbiome revealed by metagenomics and culture.</title>
        <authorList>
            <person name="Gilroy R."/>
            <person name="Ravi A."/>
            <person name="Getino M."/>
            <person name="Pursley I."/>
            <person name="Horton D.L."/>
            <person name="Alikhan N.F."/>
            <person name="Baker D."/>
            <person name="Gharbi K."/>
            <person name="Hall N."/>
            <person name="Watson M."/>
            <person name="Adriaenssens E.M."/>
            <person name="Foster-Nyarko E."/>
            <person name="Jarju S."/>
            <person name="Secka A."/>
            <person name="Antonio M."/>
            <person name="Oren A."/>
            <person name="Chaudhuri R.R."/>
            <person name="La Ragione R."/>
            <person name="Hildebrand F."/>
            <person name="Pallen M.J."/>
        </authorList>
    </citation>
    <scope>NUCLEOTIDE SEQUENCE</scope>
    <source>
        <strain evidence="2">ChiSxjej1B13-7041</strain>
    </source>
</reference>
<dbReference type="Pfam" id="PF13672">
    <property type="entry name" value="PP2C_2"/>
    <property type="match status" value="1"/>
</dbReference>
<dbReference type="SMART" id="SM00331">
    <property type="entry name" value="PP2C_SIG"/>
    <property type="match status" value="1"/>
</dbReference>
<evidence type="ECO:0000313" key="2">
    <source>
        <dbReference type="EMBL" id="HIR94071.1"/>
    </source>
</evidence>
<protein>
    <submittedName>
        <fullName evidence="2">Serine/threonine-protein phosphatase</fullName>
    </submittedName>
</protein>
<feature type="domain" description="PPM-type phosphatase" evidence="1">
    <location>
        <begin position="3"/>
        <end position="237"/>
    </location>
</feature>
<reference evidence="2" key="1">
    <citation type="submission" date="2020-10" db="EMBL/GenBank/DDBJ databases">
        <authorList>
            <person name="Gilroy R."/>
        </authorList>
    </citation>
    <scope>NUCLEOTIDE SEQUENCE</scope>
    <source>
        <strain evidence="2">ChiSxjej1B13-7041</strain>
    </source>
</reference>
<dbReference type="AlphaFoldDB" id="A0A9D1ELR1"/>
<dbReference type="SUPFAM" id="SSF81606">
    <property type="entry name" value="PP2C-like"/>
    <property type="match status" value="1"/>
</dbReference>
<sequence>MVDISSYSSPGGRAYNEDSAALWEEGARQCVIVADGLGGHGGGQIASSTAAELLTQAFAQAEHIDMAWIQEVYEEVNRRVLDCQTGECRMKTTCVSLFVEEGQALWAHLGDSRLYHFVDGQLSFFTTDHSVSQMAVLSGEITREQIRFHEDRNRVLRAFGAEEQVKPDMDGANLQDGAFHAFLLCSDGFWEYVLEGEMEIDLAKAGTAAEWISLMTERLEKKVDGRNDNYTAAAMFFAAGEPGGGVPA</sequence>
<proteinExistence type="predicted"/>
<dbReference type="SMART" id="SM00332">
    <property type="entry name" value="PP2Cc"/>
    <property type="match status" value="1"/>
</dbReference>
<evidence type="ECO:0000259" key="1">
    <source>
        <dbReference type="PROSITE" id="PS51746"/>
    </source>
</evidence>
<dbReference type="PROSITE" id="PS51746">
    <property type="entry name" value="PPM_2"/>
    <property type="match status" value="1"/>
</dbReference>
<organism evidence="2 3">
    <name type="scientific">Candidatus Egerieimonas intestinavium</name>
    <dbReference type="NCBI Taxonomy" id="2840777"/>
    <lineage>
        <taxon>Bacteria</taxon>
        <taxon>Bacillati</taxon>
        <taxon>Bacillota</taxon>
        <taxon>Clostridia</taxon>
        <taxon>Lachnospirales</taxon>
        <taxon>Lachnospiraceae</taxon>
        <taxon>Lachnospiraceae incertae sedis</taxon>
        <taxon>Candidatus Egerieimonas</taxon>
    </lineage>
</organism>
<dbReference type="InterPro" id="IPR036457">
    <property type="entry name" value="PPM-type-like_dom_sf"/>
</dbReference>
<evidence type="ECO:0000313" key="3">
    <source>
        <dbReference type="Proteomes" id="UP000886841"/>
    </source>
</evidence>
<gene>
    <name evidence="2" type="ORF">IAB98_11700</name>
</gene>